<keyword evidence="1" id="KW-0472">Membrane</keyword>
<proteinExistence type="predicted"/>
<feature type="transmembrane region" description="Helical" evidence="1">
    <location>
        <begin position="5"/>
        <end position="21"/>
    </location>
</feature>
<protein>
    <submittedName>
        <fullName evidence="2">Uncharacterized protein</fullName>
    </submittedName>
</protein>
<organism evidence="2 3">
    <name type="scientific">Clostridium tertium</name>
    <dbReference type="NCBI Taxonomy" id="1559"/>
    <lineage>
        <taxon>Bacteria</taxon>
        <taxon>Bacillati</taxon>
        <taxon>Bacillota</taxon>
        <taxon>Clostridia</taxon>
        <taxon>Eubacteriales</taxon>
        <taxon>Clostridiaceae</taxon>
        <taxon>Clostridium</taxon>
    </lineage>
</organism>
<gene>
    <name evidence="2" type="ORF">NE398_14310</name>
</gene>
<dbReference type="Pfam" id="PF21844">
    <property type="entry name" value="DUF6903"/>
    <property type="match status" value="1"/>
</dbReference>
<sequence>MVKNIILTVIFFLSMFLVIKGNTINGYLGLLIIFIGMVGILGELYIYNKKYQ</sequence>
<accession>A0A9X4B352</accession>
<keyword evidence="3" id="KW-1185">Reference proteome</keyword>
<reference evidence="2" key="1">
    <citation type="submission" date="2022-05" db="EMBL/GenBank/DDBJ databases">
        <title>Draft genome sequence of Clostridium tertium strain CP3 isolated from Peru.</title>
        <authorList>
            <person name="Hurtado R."/>
            <person name="Lima L."/>
            <person name="Sousa T."/>
            <person name="Jaiswal A.K."/>
            <person name="Tiwari S."/>
            <person name="Maturrano L."/>
            <person name="Brenig B."/>
            <person name="Azevedo V."/>
        </authorList>
    </citation>
    <scope>NUCLEOTIDE SEQUENCE</scope>
    <source>
        <strain evidence="2">CP3</strain>
    </source>
</reference>
<dbReference type="EMBL" id="JAMRYU010000014">
    <property type="protein sequence ID" value="MDC4241326.1"/>
    <property type="molecule type" value="Genomic_DNA"/>
</dbReference>
<dbReference type="RefSeq" id="WP_272470528.1">
    <property type="nucleotide sequence ID" value="NZ_JAMRYU010000014.1"/>
</dbReference>
<evidence type="ECO:0000313" key="3">
    <source>
        <dbReference type="Proteomes" id="UP001141183"/>
    </source>
</evidence>
<name>A0A9X4B352_9CLOT</name>
<dbReference type="AlphaFoldDB" id="A0A9X4B352"/>
<keyword evidence="1" id="KW-0812">Transmembrane</keyword>
<evidence type="ECO:0000313" key="2">
    <source>
        <dbReference type="EMBL" id="MDC4241326.1"/>
    </source>
</evidence>
<dbReference type="InterPro" id="IPR054198">
    <property type="entry name" value="DUF6903"/>
</dbReference>
<comment type="caution">
    <text evidence="2">The sequence shown here is derived from an EMBL/GenBank/DDBJ whole genome shotgun (WGS) entry which is preliminary data.</text>
</comment>
<dbReference type="Proteomes" id="UP001141183">
    <property type="component" value="Unassembled WGS sequence"/>
</dbReference>
<feature type="transmembrane region" description="Helical" evidence="1">
    <location>
        <begin position="27"/>
        <end position="47"/>
    </location>
</feature>
<keyword evidence="1" id="KW-1133">Transmembrane helix</keyword>
<evidence type="ECO:0000256" key="1">
    <source>
        <dbReference type="SAM" id="Phobius"/>
    </source>
</evidence>